<feature type="domain" description="PD-(D/E)XK endonuclease-like" evidence="5">
    <location>
        <begin position="55"/>
        <end position="334"/>
    </location>
</feature>
<dbReference type="Proteomes" id="UP000239698">
    <property type="component" value="Unassembled WGS sequence"/>
</dbReference>
<name>A0ABX5AEL7_RATRA</name>
<dbReference type="Pfam" id="PF12705">
    <property type="entry name" value="PDDEXK_1"/>
    <property type="match status" value="1"/>
</dbReference>
<keyword evidence="2" id="KW-0347">Helicase</keyword>
<keyword evidence="7" id="KW-1185">Reference proteome</keyword>
<dbReference type="InterPro" id="IPR038726">
    <property type="entry name" value="PDDEXK_AddAB-type"/>
</dbReference>
<protein>
    <recommendedName>
        <fullName evidence="5">PD-(D/E)XK endonuclease-like domain-containing protein</fullName>
    </recommendedName>
</protein>
<gene>
    <name evidence="6" type="ORF">C5C40_02580</name>
</gene>
<comment type="caution">
    <text evidence="6">The sequence shown here is derived from an EMBL/GenBank/DDBJ whole genome shotgun (WGS) entry which is preliminary data.</text>
</comment>
<evidence type="ECO:0000313" key="6">
    <source>
        <dbReference type="EMBL" id="PPH79241.1"/>
    </source>
</evidence>
<organism evidence="6 7">
    <name type="scientific">Rathayibacter rathayi</name>
    <name type="common">Corynebacterium rathayi</name>
    <dbReference type="NCBI Taxonomy" id="33887"/>
    <lineage>
        <taxon>Bacteria</taxon>
        <taxon>Bacillati</taxon>
        <taxon>Actinomycetota</taxon>
        <taxon>Actinomycetes</taxon>
        <taxon>Micrococcales</taxon>
        <taxon>Microbacteriaceae</taxon>
        <taxon>Rathayibacter</taxon>
    </lineage>
</organism>
<keyword evidence="2" id="KW-0547">Nucleotide-binding</keyword>
<reference evidence="6 7" key="1">
    <citation type="submission" date="2018-02" db="EMBL/GenBank/DDBJ databases">
        <title>Bacteriophage NCPPB3778 and a type I-E CRISPR drive the evolution of the US Biological Select Agent, Rathayibacter toxicus.</title>
        <authorList>
            <person name="Davis E.W.II."/>
            <person name="Tabima J.F."/>
            <person name="Weisberg A.J."/>
            <person name="Lopes L.D."/>
            <person name="Wiseman M.S."/>
            <person name="Wiseman M.S."/>
            <person name="Pupko T."/>
            <person name="Belcher M.S."/>
            <person name="Sechler A.J."/>
            <person name="Tancos M.A."/>
            <person name="Schroeder B.K."/>
            <person name="Murray T.D."/>
            <person name="Luster D.G."/>
            <person name="Schneider W.L."/>
            <person name="Rogers E."/>
            <person name="Andreote F.D."/>
            <person name="Grunwald N.J."/>
            <person name="Putnam M.L."/>
            <person name="Chang J.H."/>
        </authorList>
    </citation>
    <scope>NUCLEOTIDE SEQUENCE [LARGE SCALE GENOMIC DNA]</scope>
    <source>
        <strain evidence="6 7">AY1D6</strain>
    </source>
</reference>
<feature type="region of interest" description="Disordered" evidence="4">
    <location>
        <begin position="1"/>
        <end position="30"/>
    </location>
</feature>
<evidence type="ECO:0000259" key="5">
    <source>
        <dbReference type="Pfam" id="PF12705"/>
    </source>
</evidence>
<accession>A0ABX5AEL7</accession>
<evidence type="ECO:0000256" key="1">
    <source>
        <dbReference type="ARBA" id="ARBA00022763"/>
    </source>
</evidence>
<dbReference type="EMBL" id="PSVT01000003">
    <property type="protein sequence ID" value="PPH79241.1"/>
    <property type="molecule type" value="Genomic_DNA"/>
</dbReference>
<keyword evidence="1" id="KW-0227">DNA damage</keyword>
<evidence type="ECO:0000256" key="4">
    <source>
        <dbReference type="SAM" id="MobiDB-lite"/>
    </source>
</evidence>
<keyword evidence="3" id="KW-0234">DNA repair</keyword>
<evidence type="ECO:0000256" key="2">
    <source>
        <dbReference type="ARBA" id="ARBA00022806"/>
    </source>
</evidence>
<keyword evidence="2" id="KW-0378">Hydrolase</keyword>
<evidence type="ECO:0000256" key="3">
    <source>
        <dbReference type="ARBA" id="ARBA00023204"/>
    </source>
</evidence>
<sequence length="553" mass="58994">MVPPRAVNHLAGTARHPAAHSGGVSTSPHLEGAAWHGAQLLVTDPDKLRRIRRRQLSHSVAENFLKCPASAVGDTLIPRPSDPFAPSEVGVGAHSALEFVYEHEPSDRTQDLARERVVELAAEEWTIERIYDARGDVRPIIIKAVTKPDGTVNLDDTAALERVNDEMKVKWTARVTALALGDWDIEDPTMVDVHSIELDIQNVVINGVPARAFVDRIDQVPRLDGSGTALAVRDYKSGAYKPHNPRFGDANGDQQRRYAALVAELVGEFPVDARLLYIGAGKSRVIDLSTGPVAQALASFKEAWDTMNDSADTGAFDATPSNLCGWCPLVNSCPIPKLTSDKAKAHAETLPSKAALGIPVVPVGPAAAPALAPAAAKYPVPVPGAEQLPNAPRIEAAEHLTPPEKAASMTNDTTPALAKYPASEYAAMAAFSLVDTATEHLNERGQALTPTTMTAFAQTLAHVLTDTEQTLFNAVGWEFGRHARLGFALASNLRLRPAPFGQDAADWAAWVTLQKNLLQAKTSIALGLLDYQAFPVDAFAVFIPAAPAAVAAA</sequence>
<evidence type="ECO:0000313" key="7">
    <source>
        <dbReference type="Proteomes" id="UP000239698"/>
    </source>
</evidence>
<proteinExistence type="predicted"/>
<keyword evidence="2" id="KW-0067">ATP-binding</keyword>